<dbReference type="Proteomes" id="UP000524246">
    <property type="component" value="Unassembled WGS sequence"/>
</dbReference>
<name>A0A7X9FU92_9DELT</name>
<reference evidence="1 2" key="1">
    <citation type="journal article" date="2020" name="Biotechnol. Biofuels">
        <title>New insights from the biogas microbiome by comprehensive genome-resolved metagenomics of nearly 1600 species originating from multiple anaerobic digesters.</title>
        <authorList>
            <person name="Campanaro S."/>
            <person name="Treu L."/>
            <person name="Rodriguez-R L.M."/>
            <person name="Kovalovszki A."/>
            <person name="Ziels R.M."/>
            <person name="Maus I."/>
            <person name="Zhu X."/>
            <person name="Kougias P.G."/>
            <person name="Basile A."/>
            <person name="Luo G."/>
            <person name="Schluter A."/>
            <person name="Konstantinidis K.T."/>
            <person name="Angelidaki I."/>
        </authorList>
    </citation>
    <scope>NUCLEOTIDE SEQUENCE [LARGE SCALE GENOMIC DNA]</scope>
    <source>
        <strain evidence="1">AS27yjCOA_65</strain>
    </source>
</reference>
<protein>
    <submittedName>
        <fullName evidence="1">Uncharacterized protein</fullName>
    </submittedName>
</protein>
<organism evidence="1 2">
    <name type="scientific">SAR324 cluster bacterium</name>
    <dbReference type="NCBI Taxonomy" id="2024889"/>
    <lineage>
        <taxon>Bacteria</taxon>
        <taxon>Deltaproteobacteria</taxon>
        <taxon>SAR324 cluster</taxon>
    </lineage>
</organism>
<dbReference type="EMBL" id="JAAZON010000674">
    <property type="protein sequence ID" value="NMC64442.1"/>
    <property type="molecule type" value="Genomic_DNA"/>
</dbReference>
<evidence type="ECO:0000313" key="2">
    <source>
        <dbReference type="Proteomes" id="UP000524246"/>
    </source>
</evidence>
<comment type="caution">
    <text evidence="1">The sequence shown here is derived from an EMBL/GenBank/DDBJ whole genome shotgun (WGS) entry which is preliminary data.</text>
</comment>
<sequence>MALIVLLDFKKLEMGAMNYDFVKTCINIPVEEAFRTMQHVAEQKGLKFELQLDPNMREAALTKTRSLK</sequence>
<accession>A0A7X9FU92</accession>
<dbReference type="AlphaFoldDB" id="A0A7X9FU92"/>
<proteinExistence type="predicted"/>
<gene>
    <name evidence="1" type="ORF">GYA55_14855</name>
</gene>
<evidence type="ECO:0000313" key="1">
    <source>
        <dbReference type="EMBL" id="NMC64442.1"/>
    </source>
</evidence>